<proteinExistence type="predicted"/>
<reference evidence="1" key="1">
    <citation type="submission" date="2024-06" db="EMBL/GenBank/DDBJ databases">
        <title>Micromonospora sp. strain HUAS YX12 genome sequences.</title>
        <authorList>
            <person name="Mo P."/>
        </authorList>
    </citation>
    <scope>NUCLEOTIDE SEQUENCE</scope>
    <source>
        <strain evidence="1">HUAS YX12</strain>
    </source>
</reference>
<evidence type="ECO:0000313" key="1">
    <source>
        <dbReference type="EMBL" id="XBT85167.1"/>
    </source>
</evidence>
<accession>A0AAU7RA25</accession>
<sequence>MSEHSLTIVRLDSASSAEREEAIAGVRDLLLARGVILHSDRRDALWQPSEWKPGPGARSAMVELVDWFDGFLDTANNGVDICGDRDAYHPVENDEPPRCPHCSAGAPMAYTESYGDWLHEWLTAGREPVFGCDQCGWSGLVGDWGGQFGVLIGAPAVTFYNWPPLSPAFTADIRGALGGRTGVVASHW</sequence>
<protein>
    <submittedName>
        <fullName evidence="1">Uncharacterized protein</fullName>
    </submittedName>
</protein>
<dbReference type="AlphaFoldDB" id="A0AAU7RA25"/>
<organism evidence="1">
    <name type="scientific">Micromonospora sp. HUAS YX12</name>
    <dbReference type="NCBI Taxonomy" id="3156396"/>
    <lineage>
        <taxon>Bacteria</taxon>
        <taxon>Bacillati</taxon>
        <taxon>Actinomycetota</taxon>
        <taxon>Actinomycetes</taxon>
        <taxon>Micromonosporales</taxon>
        <taxon>Micromonosporaceae</taxon>
        <taxon>Micromonospora</taxon>
    </lineage>
</organism>
<name>A0AAU7RA25_9ACTN</name>
<dbReference type="EMBL" id="CP157974">
    <property type="protein sequence ID" value="XBT85167.1"/>
    <property type="molecule type" value="Genomic_DNA"/>
</dbReference>
<dbReference type="RefSeq" id="WP_349881282.1">
    <property type="nucleotide sequence ID" value="NZ_CP157974.1"/>
</dbReference>
<gene>
    <name evidence="1" type="ORF">ABIH81_29705</name>
</gene>